<feature type="region of interest" description="Disordered" evidence="1">
    <location>
        <begin position="1"/>
        <end position="24"/>
    </location>
</feature>
<dbReference type="EMBL" id="CAAALY010076395">
    <property type="protein sequence ID" value="VEL25810.1"/>
    <property type="molecule type" value="Genomic_DNA"/>
</dbReference>
<gene>
    <name evidence="2" type="ORF">PXEA_LOCUS19250</name>
</gene>
<evidence type="ECO:0000313" key="3">
    <source>
        <dbReference type="Proteomes" id="UP000784294"/>
    </source>
</evidence>
<accession>A0A3S5CJ67</accession>
<proteinExistence type="predicted"/>
<reference evidence="2" key="1">
    <citation type="submission" date="2018-11" db="EMBL/GenBank/DDBJ databases">
        <authorList>
            <consortium name="Pathogen Informatics"/>
        </authorList>
    </citation>
    <scope>NUCLEOTIDE SEQUENCE</scope>
</reference>
<dbReference type="AlphaFoldDB" id="A0A3S5CJ67"/>
<dbReference type="Proteomes" id="UP000784294">
    <property type="component" value="Unassembled WGS sequence"/>
</dbReference>
<evidence type="ECO:0000256" key="1">
    <source>
        <dbReference type="SAM" id="MobiDB-lite"/>
    </source>
</evidence>
<comment type="caution">
    <text evidence="2">The sequence shown here is derived from an EMBL/GenBank/DDBJ whole genome shotgun (WGS) entry which is preliminary data.</text>
</comment>
<keyword evidence="3" id="KW-1185">Reference proteome</keyword>
<protein>
    <submittedName>
        <fullName evidence="2">Uncharacterized protein</fullName>
    </submittedName>
</protein>
<sequence>MATKPPAPGSRLNVRLRAPQGQSQQANCRGRLDCKVWCSRSGGRDTGQTDPWQRRRR</sequence>
<evidence type="ECO:0000313" key="2">
    <source>
        <dbReference type="EMBL" id="VEL25810.1"/>
    </source>
</evidence>
<organism evidence="2 3">
    <name type="scientific">Protopolystoma xenopodis</name>
    <dbReference type="NCBI Taxonomy" id="117903"/>
    <lineage>
        <taxon>Eukaryota</taxon>
        <taxon>Metazoa</taxon>
        <taxon>Spiralia</taxon>
        <taxon>Lophotrochozoa</taxon>
        <taxon>Platyhelminthes</taxon>
        <taxon>Monogenea</taxon>
        <taxon>Polyopisthocotylea</taxon>
        <taxon>Polystomatidea</taxon>
        <taxon>Polystomatidae</taxon>
        <taxon>Protopolystoma</taxon>
    </lineage>
</organism>
<name>A0A3S5CJ67_9PLAT</name>